<dbReference type="RefSeq" id="XP_009063909.1">
    <property type="nucleotide sequence ID" value="XM_009065661.1"/>
</dbReference>
<reference evidence="2 3" key="1">
    <citation type="journal article" date="2013" name="Nature">
        <title>Insights into bilaterian evolution from three spiralian genomes.</title>
        <authorList>
            <person name="Simakov O."/>
            <person name="Marletaz F."/>
            <person name="Cho S.J."/>
            <person name="Edsinger-Gonzales E."/>
            <person name="Havlak P."/>
            <person name="Hellsten U."/>
            <person name="Kuo D.H."/>
            <person name="Larsson T."/>
            <person name="Lv J."/>
            <person name="Arendt D."/>
            <person name="Savage R."/>
            <person name="Osoegawa K."/>
            <person name="de Jong P."/>
            <person name="Grimwood J."/>
            <person name="Chapman J.A."/>
            <person name="Shapiro H."/>
            <person name="Aerts A."/>
            <person name="Otillar R.P."/>
            <person name="Terry A.Y."/>
            <person name="Boore J.L."/>
            <person name="Grigoriev I.V."/>
            <person name="Lindberg D.R."/>
            <person name="Seaver E.C."/>
            <person name="Weisblat D.A."/>
            <person name="Putnam N.H."/>
            <person name="Rokhsar D.S."/>
        </authorList>
    </citation>
    <scope>NUCLEOTIDE SEQUENCE [LARGE SCALE GENOMIC DNA]</scope>
</reference>
<evidence type="ECO:0000313" key="2">
    <source>
        <dbReference type="EMBL" id="ESO85671.1"/>
    </source>
</evidence>
<accession>V3ZXH3</accession>
<evidence type="ECO:0000256" key="1">
    <source>
        <dbReference type="SAM" id="MobiDB-lite"/>
    </source>
</evidence>
<protein>
    <submittedName>
        <fullName evidence="2">Uncharacterized protein</fullName>
    </submittedName>
</protein>
<feature type="compositionally biased region" description="Polar residues" evidence="1">
    <location>
        <begin position="104"/>
        <end position="115"/>
    </location>
</feature>
<organism evidence="2 3">
    <name type="scientific">Lottia gigantea</name>
    <name type="common">Giant owl limpet</name>
    <dbReference type="NCBI Taxonomy" id="225164"/>
    <lineage>
        <taxon>Eukaryota</taxon>
        <taxon>Metazoa</taxon>
        <taxon>Spiralia</taxon>
        <taxon>Lophotrochozoa</taxon>
        <taxon>Mollusca</taxon>
        <taxon>Gastropoda</taxon>
        <taxon>Patellogastropoda</taxon>
        <taxon>Lottioidea</taxon>
        <taxon>Lottiidae</taxon>
        <taxon>Lottia</taxon>
    </lineage>
</organism>
<dbReference type="EMBL" id="KB203274">
    <property type="protein sequence ID" value="ESO85671.1"/>
    <property type="molecule type" value="Genomic_DNA"/>
</dbReference>
<evidence type="ECO:0000313" key="3">
    <source>
        <dbReference type="Proteomes" id="UP000030746"/>
    </source>
</evidence>
<sequence>MIMVDDCFSYPGCCSFYLLDVRKTSEFSATDRGKQDKVDDDGAGVENDGSGVDDDGESLENDEAGLDDDGAGVDNDEAGFDDDGAGLDNNGVVVDEARNDDDGASSTIQDLSSDD</sequence>
<dbReference type="Proteomes" id="UP000030746">
    <property type="component" value="Unassembled WGS sequence"/>
</dbReference>
<gene>
    <name evidence="2" type="ORF">LOTGIDRAFT_155164</name>
</gene>
<dbReference type="KEGG" id="lgi:LOTGIDRAFT_155164"/>
<feature type="compositionally biased region" description="Acidic residues" evidence="1">
    <location>
        <begin position="51"/>
        <end position="85"/>
    </location>
</feature>
<dbReference type="GeneID" id="20236616"/>
<keyword evidence="3" id="KW-1185">Reference proteome</keyword>
<name>V3ZXH3_LOTGI</name>
<dbReference type="HOGENOM" id="CLU_2111623_0_0_1"/>
<dbReference type="CTD" id="20236616"/>
<proteinExistence type="predicted"/>
<feature type="region of interest" description="Disordered" evidence="1">
    <location>
        <begin position="27"/>
        <end position="115"/>
    </location>
</feature>
<feature type="compositionally biased region" description="Basic and acidic residues" evidence="1">
    <location>
        <begin position="27"/>
        <end position="37"/>
    </location>
</feature>
<dbReference type="AlphaFoldDB" id="V3ZXH3"/>